<keyword evidence="3" id="KW-1185">Reference proteome</keyword>
<proteinExistence type="predicted"/>
<accession>A0AAE1PTK3</accession>
<comment type="caution">
    <text evidence="2">The sequence shown here is derived from an EMBL/GenBank/DDBJ whole genome shotgun (WGS) entry which is preliminary data.</text>
</comment>
<feature type="compositionally biased region" description="Basic and acidic residues" evidence="1">
    <location>
        <begin position="157"/>
        <end position="174"/>
    </location>
</feature>
<reference evidence="2" key="1">
    <citation type="submission" date="2023-11" db="EMBL/GenBank/DDBJ databases">
        <title>Genome assemblies of two species of porcelain crab, Petrolisthes cinctipes and Petrolisthes manimaculis (Anomura: Porcellanidae).</title>
        <authorList>
            <person name="Angst P."/>
        </authorList>
    </citation>
    <scope>NUCLEOTIDE SEQUENCE</scope>
    <source>
        <strain evidence="2">PB745_02</strain>
        <tissue evidence="2">Gill</tissue>
    </source>
</reference>
<dbReference type="AlphaFoldDB" id="A0AAE1PTK3"/>
<protein>
    <submittedName>
        <fullName evidence="2">Uncharacterized protein</fullName>
    </submittedName>
</protein>
<dbReference type="EMBL" id="JAWZYT010001259">
    <property type="protein sequence ID" value="KAK4313898.1"/>
    <property type="molecule type" value="Genomic_DNA"/>
</dbReference>
<gene>
    <name evidence="2" type="ORF">Pmani_014795</name>
</gene>
<feature type="region of interest" description="Disordered" evidence="1">
    <location>
        <begin position="1"/>
        <end position="72"/>
    </location>
</feature>
<evidence type="ECO:0000256" key="1">
    <source>
        <dbReference type="SAM" id="MobiDB-lite"/>
    </source>
</evidence>
<feature type="compositionally biased region" description="Basic and acidic residues" evidence="1">
    <location>
        <begin position="8"/>
        <end position="17"/>
    </location>
</feature>
<name>A0AAE1PTK3_9EUCA</name>
<feature type="region of interest" description="Disordered" evidence="1">
    <location>
        <begin position="154"/>
        <end position="174"/>
    </location>
</feature>
<feature type="compositionally biased region" description="Basic and acidic residues" evidence="1">
    <location>
        <begin position="25"/>
        <end position="65"/>
    </location>
</feature>
<dbReference type="Proteomes" id="UP001292094">
    <property type="component" value="Unassembled WGS sequence"/>
</dbReference>
<evidence type="ECO:0000313" key="2">
    <source>
        <dbReference type="EMBL" id="KAK4313898.1"/>
    </source>
</evidence>
<sequence length="174" mass="19317">MGKGRGGTRGEDGREGRYAWGEGGKGGEEERRGRGESGKRSDGEEVRRGREATWKRSDGEEERRGRGSTGKRLFVVMIKTKMQMKGDHARKGKCGRRMMQGGVLKREGEWVMQGSGGRGGTLGSSLVRRIYPLGVSLFTDADARLKSCIQTDGEEEIGIRREKGKKAEVQKKRR</sequence>
<evidence type="ECO:0000313" key="3">
    <source>
        <dbReference type="Proteomes" id="UP001292094"/>
    </source>
</evidence>
<organism evidence="2 3">
    <name type="scientific">Petrolisthes manimaculis</name>
    <dbReference type="NCBI Taxonomy" id="1843537"/>
    <lineage>
        <taxon>Eukaryota</taxon>
        <taxon>Metazoa</taxon>
        <taxon>Ecdysozoa</taxon>
        <taxon>Arthropoda</taxon>
        <taxon>Crustacea</taxon>
        <taxon>Multicrustacea</taxon>
        <taxon>Malacostraca</taxon>
        <taxon>Eumalacostraca</taxon>
        <taxon>Eucarida</taxon>
        <taxon>Decapoda</taxon>
        <taxon>Pleocyemata</taxon>
        <taxon>Anomura</taxon>
        <taxon>Galatheoidea</taxon>
        <taxon>Porcellanidae</taxon>
        <taxon>Petrolisthes</taxon>
    </lineage>
</organism>